<feature type="transmembrane region" description="Helical" evidence="8">
    <location>
        <begin position="314"/>
        <end position="334"/>
    </location>
</feature>
<dbReference type="GO" id="GO:0005886">
    <property type="term" value="C:plasma membrane"/>
    <property type="evidence" value="ECO:0007669"/>
    <property type="project" value="UniProtKB-SubCell"/>
</dbReference>
<gene>
    <name evidence="8" type="primary">corA</name>
    <name evidence="9" type="ORF">SAMN04489724_3912</name>
</gene>
<keyword evidence="10" id="KW-1185">Reference proteome</keyword>
<dbReference type="InterPro" id="IPR045863">
    <property type="entry name" value="CorA_TM1_TM2"/>
</dbReference>
<comment type="function">
    <text evidence="8">Mediates influx of magnesium ions.</text>
</comment>
<keyword evidence="3 8" id="KW-0813">Transport</keyword>
<evidence type="ECO:0000256" key="6">
    <source>
        <dbReference type="ARBA" id="ARBA00022989"/>
    </source>
</evidence>
<reference evidence="10" key="1">
    <citation type="submission" date="2016-10" db="EMBL/GenBank/DDBJ databases">
        <authorList>
            <person name="Varghese N."/>
            <person name="Submissions S."/>
        </authorList>
    </citation>
    <scope>NUCLEOTIDE SEQUENCE [LARGE SCALE GENOMIC DNA]</scope>
    <source>
        <strain evidence="10">DSM 23445</strain>
    </source>
</reference>
<organism evidence="9 10">
    <name type="scientific">Algoriphagus locisalis</name>
    <dbReference type="NCBI Taxonomy" id="305507"/>
    <lineage>
        <taxon>Bacteria</taxon>
        <taxon>Pseudomonadati</taxon>
        <taxon>Bacteroidota</taxon>
        <taxon>Cytophagia</taxon>
        <taxon>Cytophagales</taxon>
        <taxon>Cyclobacteriaceae</taxon>
        <taxon>Algoriphagus</taxon>
    </lineage>
</organism>
<proteinExistence type="inferred from homology"/>
<comment type="subcellular location">
    <subcellularLocation>
        <location evidence="1">Cell membrane</location>
        <topology evidence="1">Multi-pass membrane protein</topology>
    </subcellularLocation>
    <subcellularLocation>
        <location evidence="8">Membrane</location>
        <topology evidence="8">Multi-pass membrane protein</topology>
    </subcellularLocation>
</comment>
<sequence>MSSISPKAPNLKAVQKLFKPKKRKKKNFKLGLPPGSLVYTGEKKLDTVLINLITYDEVDLYEESISIDQLEAHLQLKKKVLWIDIIGLHDVELLEKIGLLFGIHKLTMEDIVNTDQRPKMEAFEDYLFAAMKMIQCPTPESPIDDEQISFLLKDGILLTFQEKKGDVFEFVRNRLADTKRAIRQRKADYLLYALLDAVIDNYFIVMENIGERIENLESQAMTAPGNETLNALYSQRREMMDLRRTVYPLREVIGSFDKYADDKISPETRPFIRDLYENTIQVIETMEVFRDMSSGVLDLYMNSLSNRMNNIMKVLTIISTIFIPLSFVAGVYGMNFDNMPELHYKYGYFIVMGGMTVAVIGMLLFFRKKGWL</sequence>
<keyword evidence="5 8" id="KW-0812">Transmembrane</keyword>
<dbReference type="PANTHER" id="PTHR46494">
    <property type="entry name" value="CORA FAMILY METAL ION TRANSPORTER (EUROFUNG)"/>
    <property type="match status" value="1"/>
</dbReference>
<evidence type="ECO:0000256" key="8">
    <source>
        <dbReference type="RuleBase" id="RU362010"/>
    </source>
</evidence>
<evidence type="ECO:0000313" key="9">
    <source>
        <dbReference type="EMBL" id="SFU09598.1"/>
    </source>
</evidence>
<accession>A0A1I7DD34</accession>
<dbReference type="GO" id="GO:0015087">
    <property type="term" value="F:cobalt ion transmembrane transporter activity"/>
    <property type="evidence" value="ECO:0007669"/>
    <property type="project" value="UniProtKB-UniRule"/>
</dbReference>
<evidence type="ECO:0000256" key="2">
    <source>
        <dbReference type="ARBA" id="ARBA00009765"/>
    </source>
</evidence>
<dbReference type="CDD" id="cd12828">
    <property type="entry name" value="TmCorA-like_1"/>
    <property type="match status" value="1"/>
</dbReference>
<dbReference type="Gene3D" id="3.30.460.20">
    <property type="entry name" value="CorA soluble domain-like"/>
    <property type="match status" value="1"/>
</dbReference>
<evidence type="ECO:0000256" key="3">
    <source>
        <dbReference type="ARBA" id="ARBA00022448"/>
    </source>
</evidence>
<evidence type="ECO:0000256" key="1">
    <source>
        <dbReference type="ARBA" id="ARBA00004651"/>
    </source>
</evidence>
<dbReference type="Gene3D" id="1.20.58.340">
    <property type="entry name" value="Magnesium transport protein CorA, transmembrane region"/>
    <property type="match status" value="2"/>
</dbReference>
<evidence type="ECO:0000256" key="4">
    <source>
        <dbReference type="ARBA" id="ARBA00022475"/>
    </source>
</evidence>
<keyword evidence="4 8" id="KW-1003">Cell membrane</keyword>
<comment type="similarity">
    <text evidence="2 8">Belongs to the CorA metal ion transporter (MIT) (TC 1.A.35) family.</text>
</comment>
<dbReference type="GO" id="GO:0015095">
    <property type="term" value="F:magnesium ion transmembrane transporter activity"/>
    <property type="evidence" value="ECO:0007669"/>
    <property type="project" value="UniProtKB-UniRule"/>
</dbReference>
<dbReference type="EMBL" id="FPBF01000006">
    <property type="protein sequence ID" value="SFU09598.1"/>
    <property type="molecule type" value="Genomic_DNA"/>
</dbReference>
<evidence type="ECO:0000313" key="10">
    <source>
        <dbReference type="Proteomes" id="UP000199673"/>
    </source>
</evidence>
<name>A0A1I7DD34_9BACT</name>
<keyword evidence="7 8" id="KW-0472">Membrane</keyword>
<dbReference type="GO" id="GO:0000287">
    <property type="term" value="F:magnesium ion binding"/>
    <property type="evidence" value="ECO:0007669"/>
    <property type="project" value="TreeGrafter"/>
</dbReference>
<dbReference type="InterPro" id="IPR004488">
    <property type="entry name" value="Mg/Co-transport_prot_CorA"/>
</dbReference>
<dbReference type="SUPFAM" id="SSF144083">
    <property type="entry name" value="Magnesium transport protein CorA, transmembrane region"/>
    <property type="match status" value="1"/>
</dbReference>
<dbReference type="STRING" id="305507.SAMN04489724_3912"/>
<dbReference type="InterPro" id="IPR045861">
    <property type="entry name" value="CorA_cytoplasmic_dom"/>
</dbReference>
<evidence type="ECO:0000256" key="5">
    <source>
        <dbReference type="ARBA" id="ARBA00022692"/>
    </source>
</evidence>
<feature type="transmembrane region" description="Helical" evidence="8">
    <location>
        <begin position="346"/>
        <end position="366"/>
    </location>
</feature>
<dbReference type="SUPFAM" id="SSF143865">
    <property type="entry name" value="CorA soluble domain-like"/>
    <property type="match status" value="1"/>
</dbReference>
<keyword evidence="8" id="KW-0406">Ion transport</keyword>
<dbReference type="AlphaFoldDB" id="A0A1I7DD34"/>
<dbReference type="PANTHER" id="PTHR46494:SF1">
    <property type="entry name" value="CORA FAMILY METAL ION TRANSPORTER (EUROFUNG)"/>
    <property type="match status" value="1"/>
</dbReference>
<dbReference type="InterPro" id="IPR002523">
    <property type="entry name" value="MgTranspt_CorA/ZnTranspt_ZntB"/>
</dbReference>
<dbReference type="Proteomes" id="UP000199673">
    <property type="component" value="Unassembled WGS sequence"/>
</dbReference>
<dbReference type="RefSeq" id="WP_244545555.1">
    <property type="nucleotide sequence ID" value="NZ_FPBF01000006.1"/>
</dbReference>
<dbReference type="NCBIfam" id="TIGR00383">
    <property type="entry name" value="corA"/>
    <property type="match status" value="1"/>
</dbReference>
<dbReference type="Pfam" id="PF01544">
    <property type="entry name" value="CorA"/>
    <property type="match status" value="1"/>
</dbReference>
<dbReference type="GO" id="GO:0050897">
    <property type="term" value="F:cobalt ion binding"/>
    <property type="evidence" value="ECO:0007669"/>
    <property type="project" value="TreeGrafter"/>
</dbReference>
<keyword evidence="8" id="KW-0460">Magnesium</keyword>
<evidence type="ECO:0000256" key="7">
    <source>
        <dbReference type="ARBA" id="ARBA00023136"/>
    </source>
</evidence>
<dbReference type="FunFam" id="1.20.58.340:FF:000012">
    <property type="entry name" value="Magnesium transport protein CorA"/>
    <property type="match status" value="1"/>
</dbReference>
<keyword evidence="6 8" id="KW-1133">Transmembrane helix</keyword>
<protein>
    <recommendedName>
        <fullName evidence="8">Magnesium transport protein CorA</fullName>
    </recommendedName>
</protein>